<feature type="transmembrane region" description="Helical" evidence="1">
    <location>
        <begin position="139"/>
        <end position="159"/>
    </location>
</feature>
<evidence type="ECO:0000313" key="2">
    <source>
        <dbReference type="EMBL" id="HEN14568.1"/>
    </source>
</evidence>
<dbReference type="AlphaFoldDB" id="A0A7C2NTK7"/>
<gene>
    <name evidence="2" type="ORF">ENQ76_03760</name>
</gene>
<feature type="transmembrane region" description="Helical" evidence="1">
    <location>
        <begin position="71"/>
        <end position="89"/>
    </location>
</feature>
<evidence type="ECO:0000256" key="1">
    <source>
        <dbReference type="SAM" id="Phobius"/>
    </source>
</evidence>
<evidence type="ECO:0008006" key="3">
    <source>
        <dbReference type="Google" id="ProtNLM"/>
    </source>
</evidence>
<feature type="transmembrane region" description="Helical" evidence="1">
    <location>
        <begin position="7"/>
        <end position="26"/>
    </location>
</feature>
<reference evidence="2" key="1">
    <citation type="journal article" date="2020" name="mSystems">
        <title>Genome- and Community-Level Interaction Insights into Carbon Utilization and Element Cycling Functions of Hydrothermarchaeota in Hydrothermal Sediment.</title>
        <authorList>
            <person name="Zhou Z."/>
            <person name="Liu Y."/>
            <person name="Xu W."/>
            <person name="Pan J."/>
            <person name="Luo Z.H."/>
            <person name="Li M."/>
        </authorList>
    </citation>
    <scope>NUCLEOTIDE SEQUENCE [LARGE SCALE GENOMIC DNA]</scope>
    <source>
        <strain evidence="2">SpSt-339</strain>
    </source>
</reference>
<keyword evidence="1" id="KW-0472">Membrane</keyword>
<comment type="caution">
    <text evidence="2">The sequence shown here is derived from an EMBL/GenBank/DDBJ whole genome shotgun (WGS) entry which is preliminary data.</text>
</comment>
<keyword evidence="1" id="KW-0812">Transmembrane</keyword>
<proteinExistence type="predicted"/>
<dbReference type="EMBL" id="DSOK01000118">
    <property type="protein sequence ID" value="HEN14568.1"/>
    <property type="molecule type" value="Genomic_DNA"/>
</dbReference>
<keyword evidence="1" id="KW-1133">Transmembrane helix</keyword>
<name>A0A7C2NTK7_9PLAN</name>
<accession>A0A7C2NTK7</accession>
<organism evidence="2">
    <name type="scientific">Schlesneria paludicola</name>
    <dbReference type="NCBI Taxonomy" id="360056"/>
    <lineage>
        <taxon>Bacteria</taxon>
        <taxon>Pseudomonadati</taxon>
        <taxon>Planctomycetota</taxon>
        <taxon>Planctomycetia</taxon>
        <taxon>Planctomycetales</taxon>
        <taxon>Planctomycetaceae</taxon>
        <taxon>Schlesneria</taxon>
    </lineage>
</organism>
<feature type="transmembrane region" description="Helical" evidence="1">
    <location>
        <begin position="101"/>
        <end position="119"/>
    </location>
</feature>
<protein>
    <recommendedName>
        <fullName evidence="3">Rod shape-determining protein MreD</fullName>
    </recommendedName>
</protein>
<sequence length="180" mass="18604">MPSNRGFEVAAWLGLGYLSAVLQTAFDAKSAGPHWMLAVAAGWLTMHPGPRGVLGVAAIGLVLDAVGNGRLGLHLAICGALAAAAILVLGPMSRWWHRPLVAAGLAFGDAMLFESLASLSLSTRPDLLGLLRTSAATAAWTAGLLAAATLMTTVGLRLLDCGPATSALRLNNRWNRLTNA</sequence>